<reference evidence="1 4" key="2">
    <citation type="journal article" date="2019" name="Int. J. Syst. Evol. Microbiol.">
        <title>The Global Catalogue of Microorganisms (GCM) 10K type strain sequencing project: providing services to taxonomists for standard genome sequencing and annotation.</title>
        <authorList>
            <consortium name="The Broad Institute Genomics Platform"/>
            <consortium name="The Broad Institute Genome Sequencing Center for Infectious Disease"/>
            <person name="Wu L."/>
            <person name="Ma J."/>
        </authorList>
    </citation>
    <scope>NUCLEOTIDE SEQUENCE [LARGE SCALE GENOMIC DNA]</scope>
    <source>
        <strain evidence="1 4">JCM 10664</strain>
    </source>
</reference>
<comment type="caution">
    <text evidence="2">The sequence shown here is derived from an EMBL/GenBank/DDBJ whole genome shotgun (WGS) entry which is preliminary data.</text>
</comment>
<keyword evidence="4" id="KW-1185">Reference proteome</keyword>
<dbReference type="EMBL" id="BAAAHC010000017">
    <property type="protein sequence ID" value="GAA0534581.1"/>
    <property type="molecule type" value="Genomic_DNA"/>
</dbReference>
<reference evidence="2" key="3">
    <citation type="submission" date="2020-09" db="EMBL/GenBank/DDBJ databases">
        <authorList>
            <person name="Sun Q."/>
            <person name="Zhou Y."/>
        </authorList>
    </citation>
    <scope>NUCLEOTIDE SEQUENCE</scope>
    <source>
        <strain evidence="2">CGMCC 4.7206</strain>
    </source>
</reference>
<dbReference type="Proteomes" id="UP001500220">
    <property type="component" value="Unassembled WGS sequence"/>
</dbReference>
<evidence type="ECO:0000313" key="4">
    <source>
        <dbReference type="Proteomes" id="UP001500220"/>
    </source>
</evidence>
<dbReference type="EMBL" id="BMMT01000002">
    <property type="protein sequence ID" value="GGI73627.1"/>
    <property type="molecule type" value="Genomic_DNA"/>
</dbReference>
<organism evidence="2 3">
    <name type="scientific">Saccharopolyspora thermophila</name>
    <dbReference type="NCBI Taxonomy" id="89367"/>
    <lineage>
        <taxon>Bacteria</taxon>
        <taxon>Bacillati</taxon>
        <taxon>Actinomycetota</taxon>
        <taxon>Actinomycetes</taxon>
        <taxon>Pseudonocardiales</taxon>
        <taxon>Pseudonocardiaceae</taxon>
        <taxon>Saccharopolyspora</taxon>
    </lineage>
</organism>
<gene>
    <name evidence="1" type="ORF">GCM10009545_41490</name>
    <name evidence="2" type="ORF">GCM10011581_08290</name>
</gene>
<reference evidence="1" key="4">
    <citation type="submission" date="2023-12" db="EMBL/GenBank/DDBJ databases">
        <authorList>
            <person name="Sun Q."/>
            <person name="Inoue M."/>
        </authorList>
    </citation>
    <scope>NUCLEOTIDE SEQUENCE</scope>
    <source>
        <strain evidence="1">JCM 10664</strain>
    </source>
</reference>
<dbReference type="AlphaFoldDB" id="A0A917JJZ4"/>
<dbReference type="Proteomes" id="UP000597989">
    <property type="component" value="Unassembled WGS sequence"/>
</dbReference>
<evidence type="ECO:0000313" key="2">
    <source>
        <dbReference type="EMBL" id="GGI73627.1"/>
    </source>
</evidence>
<evidence type="ECO:0000313" key="3">
    <source>
        <dbReference type="Proteomes" id="UP000597989"/>
    </source>
</evidence>
<dbReference type="RefSeq" id="WP_188985608.1">
    <property type="nucleotide sequence ID" value="NZ_BAAAHC010000017.1"/>
</dbReference>
<protein>
    <submittedName>
        <fullName evidence="2">Uncharacterized protein</fullName>
    </submittedName>
</protein>
<name>A0A917JJZ4_9PSEU</name>
<proteinExistence type="predicted"/>
<reference evidence="2 3" key="1">
    <citation type="journal article" date="2014" name="Int. J. Syst. Evol. Microbiol.">
        <title>Complete genome sequence of Corynebacterium casei LMG S-19264T (=DSM 44701T), isolated from a smear-ripened cheese.</title>
        <authorList>
            <consortium name="US DOE Joint Genome Institute (JGI-PGF)"/>
            <person name="Walter F."/>
            <person name="Albersmeier A."/>
            <person name="Kalinowski J."/>
            <person name="Ruckert C."/>
        </authorList>
    </citation>
    <scope>NUCLEOTIDE SEQUENCE [LARGE SCALE GENOMIC DNA]</scope>
    <source>
        <strain evidence="2 3">CGMCC 4.7206</strain>
    </source>
</reference>
<evidence type="ECO:0000313" key="1">
    <source>
        <dbReference type="EMBL" id="GAA0534581.1"/>
    </source>
</evidence>
<accession>A0A917JJZ4</accession>
<sequence>MTNGFGVDLSALQSLEDSVRAAVSQLSDMNPWGFEAAGKQGAGLATECSDAANDCGDPNLEAALCEFGGRWELGLRTLVQDGLTAADLIAEVRAEYQTLDDNTALEVLRIVGGL</sequence>